<proteinExistence type="inferred from homology"/>
<dbReference type="Gene3D" id="3.40.50.620">
    <property type="entry name" value="HUPs"/>
    <property type="match status" value="2"/>
</dbReference>
<dbReference type="PRINTS" id="PR00984">
    <property type="entry name" value="TRNASYNTHILE"/>
</dbReference>
<organism evidence="18 19">
    <name type="scientific">Yersinia pseudotuberculosis</name>
    <dbReference type="NCBI Taxonomy" id="633"/>
    <lineage>
        <taxon>Bacteria</taxon>
        <taxon>Pseudomonadati</taxon>
        <taxon>Pseudomonadota</taxon>
        <taxon>Gammaproteobacteria</taxon>
        <taxon>Enterobacterales</taxon>
        <taxon>Yersiniaceae</taxon>
        <taxon>Yersinia</taxon>
    </lineage>
</organism>
<feature type="binding site" evidence="14">
    <location>
        <position position="904"/>
    </location>
    <ligand>
        <name>Zn(2+)</name>
        <dbReference type="ChEBI" id="CHEBI:29105"/>
    </ligand>
</feature>
<dbReference type="PANTHER" id="PTHR42765:SF1">
    <property type="entry name" value="ISOLEUCINE--TRNA LIGASE, MITOCHONDRIAL"/>
    <property type="match status" value="1"/>
</dbReference>
<dbReference type="Pfam" id="PF06827">
    <property type="entry name" value="zf-FPG_IleRS"/>
    <property type="match status" value="1"/>
</dbReference>
<dbReference type="InterPro" id="IPR009008">
    <property type="entry name" value="Val/Leu/Ile-tRNA-synth_edit"/>
</dbReference>
<dbReference type="PANTHER" id="PTHR42765">
    <property type="entry name" value="SOLEUCYL-TRNA SYNTHETASE"/>
    <property type="match status" value="1"/>
</dbReference>
<keyword evidence="9 14" id="KW-0067">ATP-binding</keyword>
<evidence type="ECO:0000256" key="8">
    <source>
        <dbReference type="ARBA" id="ARBA00022833"/>
    </source>
</evidence>
<evidence type="ECO:0000256" key="10">
    <source>
        <dbReference type="ARBA" id="ARBA00022917"/>
    </source>
</evidence>
<gene>
    <name evidence="14 18" type="primary">ileS</name>
    <name evidence="18" type="ORF">NCTC8580_00897</name>
</gene>
<dbReference type="AlphaFoldDB" id="A0A380Q4S4"/>
<keyword evidence="8 14" id="KW-0862">Zinc</keyword>
<evidence type="ECO:0000256" key="4">
    <source>
        <dbReference type="ARBA" id="ARBA00022490"/>
    </source>
</evidence>
<dbReference type="FunFam" id="1.10.730.20:FF:000001">
    <property type="entry name" value="Isoleucine--tRNA ligase"/>
    <property type="match status" value="1"/>
</dbReference>
<comment type="subcellular location">
    <subcellularLocation>
        <location evidence="1 14">Cytoplasm</location>
    </subcellularLocation>
</comment>
<dbReference type="InterPro" id="IPR050081">
    <property type="entry name" value="Ile-tRNA_ligase"/>
</dbReference>
<dbReference type="GO" id="GO:0008270">
    <property type="term" value="F:zinc ion binding"/>
    <property type="evidence" value="ECO:0007669"/>
    <property type="project" value="UniProtKB-UniRule"/>
</dbReference>
<evidence type="ECO:0000256" key="11">
    <source>
        <dbReference type="ARBA" id="ARBA00023146"/>
    </source>
</evidence>
<dbReference type="CDD" id="cd00818">
    <property type="entry name" value="IleRS_core"/>
    <property type="match status" value="1"/>
</dbReference>
<reference evidence="18 19" key="1">
    <citation type="submission" date="2018-06" db="EMBL/GenBank/DDBJ databases">
        <authorList>
            <consortium name="Pathogen Informatics"/>
            <person name="Doyle S."/>
        </authorList>
    </citation>
    <scope>NUCLEOTIDE SEQUENCE [LARGE SCALE GENOMIC DNA]</scope>
    <source>
        <strain evidence="18 19">NCTC8580</strain>
    </source>
</reference>
<dbReference type="InterPro" id="IPR009080">
    <property type="entry name" value="tRNAsynth_Ia_anticodon-bd"/>
</dbReference>
<keyword evidence="4 14" id="KW-0963">Cytoplasm</keyword>
<dbReference type="EC" id="6.1.1.5" evidence="14"/>
<evidence type="ECO:0000256" key="6">
    <source>
        <dbReference type="ARBA" id="ARBA00022723"/>
    </source>
</evidence>
<evidence type="ECO:0000256" key="3">
    <source>
        <dbReference type="ARBA" id="ARBA00011245"/>
    </source>
</evidence>
<feature type="binding site" evidence="14">
    <location>
        <position position="605"/>
    </location>
    <ligand>
        <name>ATP</name>
        <dbReference type="ChEBI" id="CHEBI:30616"/>
    </ligand>
</feature>
<accession>A0A380Q4S4</accession>
<dbReference type="GO" id="GO:0002161">
    <property type="term" value="F:aminoacyl-tRNA deacylase activity"/>
    <property type="evidence" value="ECO:0007669"/>
    <property type="project" value="InterPro"/>
</dbReference>
<dbReference type="InterPro" id="IPR010663">
    <property type="entry name" value="Znf_FPG/IleRS"/>
</dbReference>
<feature type="binding site" evidence="14">
    <location>
        <position position="921"/>
    </location>
    <ligand>
        <name>Zn(2+)</name>
        <dbReference type="ChEBI" id="CHEBI:29105"/>
    </ligand>
</feature>
<feature type="binding site" evidence="14">
    <location>
        <position position="901"/>
    </location>
    <ligand>
        <name>Zn(2+)</name>
        <dbReference type="ChEBI" id="CHEBI:29105"/>
    </ligand>
</feature>
<dbReference type="InterPro" id="IPR001412">
    <property type="entry name" value="aa-tRNA-synth_I_CS"/>
</dbReference>
<feature type="binding site" evidence="14">
    <location>
        <position position="924"/>
    </location>
    <ligand>
        <name>Zn(2+)</name>
        <dbReference type="ChEBI" id="CHEBI:29105"/>
    </ligand>
</feature>
<dbReference type="FunFam" id="3.40.50.620:FF:000042">
    <property type="entry name" value="Isoleucine--tRNA ligase"/>
    <property type="match status" value="1"/>
</dbReference>
<feature type="domain" description="Aminoacyl-tRNA synthetase class Ia" evidence="15">
    <location>
        <begin position="28"/>
        <end position="640"/>
    </location>
</feature>
<comment type="similarity">
    <text evidence="2 14">Belongs to the class-I aminoacyl-tRNA synthetase family. IleS type 1 subfamily.</text>
</comment>
<evidence type="ECO:0000259" key="17">
    <source>
        <dbReference type="Pfam" id="PF08264"/>
    </source>
</evidence>
<sequence>MSDYKNTLNLPETGFPMRGDLAKREPDMLKRWYEQDLYGIIRAAKKGKKTFILHDGPPYANGNIHIGHSVNKILKDIIVKSKGMAGYDSPYIPGWDCHGLPIELKVEQLIGKPGEKVSAAEFRTACRKYAAEQVEGQKKDFIRLGVLGDWDHPYLTMDFKTEANIIRALSKIIDNGHLHKGAKPVHWCTDCGSSLAEAEVEYYDKTSQSIDVRFNAVDTATVAAKFGVSVVNGPISLVIWTTTPWTLPANRAISLNAEYLYQLVQVEGECLILAADLVESVMKRAGITQWAVLGSCTGSDLELLRFTHPFMGFDVPAILGDHVTLDAGTGAVHTAPGHGPDDFVIGQKYGLEVANPVGPNGCYLAGTYPTLDGLFVFKANDVVVELLREKGALLHVEKLLHSYPCCWRHKTPIIFRATPQWFISMDQKGLRKQSLQEIKDVQWIPDWGQARIETMVANRPDWCISRQRTWGVPMSLFVHKETEQLHPRSIELMEEVAKRVEQDGIQAWWDLDPAEILGADAADYVKVPDTLDVWFDSGSTHSSVVDARPEFGGHSPDMYLEGSDQHRGWFMSSLMIATAMKGKAPYRQVLTHGFTVDGQGRKMSKSIGNTISPQDVMNKLGGDILRLWVASTDYTGEIAVSDEILKRSADSYRRIRNTARFLLANLNGFDPAQHQVKPEEMVVVDRWAVGRAQAAQAEIMEAYENYDFHLVVQRLMQFCSVEMGSFYLDIIKDRQYTAKGDGIARRSCQTALFHIAEALVRWMAPIMSFTADEIWNHLPGERQQYVFTEEWYDGLFGLAGNESMNDTFWAELLKVRGEVNKVLEQARSDKRIGGSLEAAVTLYAEPELAARLNSLQDELRFVLLTSAAKVAAYADAGNDAQQSELIAGLKITFNKADGEKCPRCWHYTQDVGLVAEHAELCGRCVTNVAGDGEERKFA</sequence>
<dbReference type="SUPFAM" id="SSF52374">
    <property type="entry name" value="Nucleotidylyl transferase"/>
    <property type="match status" value="1"/>
</dbReference>
<name>A0A380Q4S4_YERPU</name>
<keyword evidence="10 14" id="KW-0648">Protein biosynthesis</keyword>
<dbReference type="InterPro" id="IPR033708">
    <property type="entry name" value="Anticodon_Ile_BEm"/>
</dbReference>
<dbReference type="Proteomes" id="UP000255087">
    <property type="component" value="Unassembled WGS sequence"/>
</dbReference>
<evidence type="ECO:0000313" key="19">
    <source>
        <dbReference type="Proteomes" id="UP000255087"/>
    </source>
</evidence>
<evidence type="ECO:0000256" key="9">
    <source>
        <dbReference type="ARBA" id="ARBA00022840"/>
    </source>
</evidence>
<evidence type="ECO:0000256" key="1">
    <source>
        <dbReference type="ARBA" id="ARBA00004496"/>
    </source>
</evidence>
<keyword evidence="5 14" id="KW-0436">Ligase</keyword>
<dbReference type="GO" id="GO:0005524">
    <property type="term" value="F:ATP binding"/>
    <property type="evidence" value="ECO:0007669"/>
    <property type="project" value="UniProtKB-UniRule"/>
</dbReference>
<dbReference type="InterPro" id="IPR002301">
    <property type="entry name" value="Ile-tRNA-ligase"/>
</dbReference>
<evidence type="ECO:0000256" key="13">
    <source>
        <dbReference type="ARBA" id="ARBA00048359"/>
    </source>
</evidence>
<dbReference type="RefSeq" id="WP_033849076.1">
    <property type="nucleotide sequence ID" value="NZ_NCLF01000109.1"/>
</dbReference>
<comment type="domain">
    <text evidence="14">IleRS has two distinct active sites: one for aminoacylation and one for editing. The misactivated valine is translocated from the active site to the editing site, which sterically excludes the correctly activated isoleucine. The single editing site contains two valyl binding pockets, one specific for each substrate (Val-AMP or Val-tRNA(Ile)).</text>
</comment>
<dbReference type="CDD" id="cd07960">
    <property type="entry name" value="Anticodon_Ia_Ile_BEm"/>
    <property type="match status" value="1"/>
</dbReference>
<dbReference type="Gene3D" id="3.90.740.10">
    <property type="entry name" value="Valyl/Leucyl/Isoleucyl-tRNA synthetase, editing domain"/>
    <property type="match status" value="1"/>
</dbReference>
<evidence type="ECO:0000256" key="12">
    <source>
        <dbReference type="ARBA" id="ARBA00025217"/>
    </source>
</evidence>
<evidence type="ECO:0000256" key="5">
    <source>
        <dbReference type="ARBA" id="ARBA00022598"/>
    </source>
</evidence>
<evidence type="ECO:0000256" key="14">
    <source>
        <dbReference type="HAMAP-Rule" id="MF_02002"/>
    </source>
</evidence>
<feature type="short sequence motif" description="'KMSKS' region" evidence="14">
    <location>
        <begin position="602"/>
        <end position="606"/>
    </location>
</feature>
<dbReference type="Pfam" id="PF00133">
    <property type="entry name" value="tRNA-synt_1"/>
    <property type="match status" value="1"/>
</dbReference>
<evidence type="ECO:0000259" key="16">
    <source>
        <dbReference type="Pfam" id="PF06827"/>
    </source>
</evidence>
<evidence type="ECO:0000313" key="18">
    <source>
        <dbReference type="EMBL" id="SUP80824.1"/>
    </source>
</evidence>
<comment type="subunit">
    <text evidence="3 14">Monomer.</text>
</comment>
<dbReference type="InterPro" id="IPR013155">
    <property type="entry name" value="M/V/L/I-tRNA-synth_anticd-bd"/>
</dbReference>
<keyword evidence="11 14" id="KW-0030">Aminoacyl-tRNA synthetase</keyword>
<dbReference type="GO" id="GO:0000049">
    <property type="term" value="F:tRNA binding"/>
    <property type="evidence" value="ECO:0007669"/>
    <property type="project" value="InterPro"/>
</dbReference>
<feature type="binding site" evidence="14">
    <location>
        <position position="561"/>
    </location>
    <ligand>
        <name>L-isoleucyl-5'-AMP</name>
        <dbReference type="ChEBI" id="CHEBI:178002"/>
    </ligand>
</feature>
<dbReference type="PROSITE" id="PS00178">
    <property type="entry name" value="AA_TRNA_LIGASE_I"/>
    <property type="match status" value="1"/>
</dbReference>
<feature type="short sequence motif" description="'HIGH' region" evidence="14">
    <location>
        <begin position="58"/>
        <end position="68"/>
    </location>
</feature>
<keyword evidence="6 14" id="KW-0479">Metal-binding</keyword>
<comment type="catalytic activity">
    <reaction evidence="13 14">
        <text>tRNA(Ile) + L-isoleucine + ATP = L-isoleucyl-tRNA(Ile) + AMP + diphosphate</text>
        <dbReference type="Rhea" id="RHEA:11060"/>
        <dbReference type="Rhea" id="RHEA-COMP:9666"/>
        <dbReference type="Rhea" id="RHEA-COMP:9695"/>
        <dbReference type="ChEBI" id="CHEBI:30616"/>
        <dbReference type="ChEBI" id="CHEBI:33019"/>
        <dbReference type="ChEBI" id="CHEBI:58045"/>
        <dbReference type="ChEBI" id="CHEBI:78442"/>
        <dbReference type="ChEBI" id="CHEBI:78528"/>
        <dbReference type="ChEBI" id="CHEBI:456215"/>
        <dbReference type="EC" id="6.1.1.5"/>
    </reaction>
</comment>
<comment type="function">
    <text evidence="12 14">Catalyzes the attachment of isoleucine to tRNA(Ile). As IleRS can inadvertently accommodate and process structurally similar amino acids such as valine, to avoid such errors it has two additional distinct tRNA(Ile)-dependent editing activities. One activity is designated as 'pretransfer' editing and involves the hydrolysis of activated Val-AMP. The other activity is designated 'posttransfer' editing and involves deacylation of mischarged Val-tRNA(Ile).</text>
</comment>
<evidence type="ECO:0000256" key="7">
    <source>
        <dbReference type="ARBA" id="ARBA00022741"/>
    </source>
</evidence>
<comment type="cofactor">
    <cofactor evidence="14">
        <name>Zn(2+)</name>
        <dbReference type="ChEBI" id="CHEBI:29105"/>
    </cofactor>
    <text evidence="14">Binds 1 zinc ion per subunit.</text>
</comment>
<dbReference type="FunFam" id="3.90.740.10:FF:000002">
    <property type="entry name" value="Isoleucine--tRNA ligase"/>
    <property type="match status" value="1"/>
</dbReference>
<dbReference type="Gene3D" id="1.10.730.20">
    <property type="match status" value="1"/>
</dbReference>
<dbReference type="SUPFAM" id="SSF50677">
    <property type="entry name" value="ValRS/IleRS/LeuRS editing domain"/>
    <property type="match status" value="1"/>
</dbReference>
<evidence type="ECO:0000256" key="2">
    <source>
        <dbReference type="ARBA" id="ARBA00006887"/>
    </source>
</evidence>
<dbReference type="EMBL" id="UHJC01000001">
    <property type="protein sequence ID" value="SUP80824.1"/>
    <property type="molecule type" value="Genomic_DNA"/>
</dbReference>
<dbReference type="GO" id="GO:0006428">
    <property type="term" value="P:isoleucyl-tRNA aminoacylation"/>
    <property type="evidence" value="ECO:0007669"/>
    <property type="project" value="UniProtKB-UniRule"/>
</dbReference>
<dbReference type="InterPro" id="IPR002300">
    <property type="entry name" value="aa-tRNA-synth_Ia"/>
</dbReference>
<feature type="domain" description="Zinc finger FPG/IleRS-type" evidence="16">
    <location>
        <begin position="898"/>
        <end position="926"/>
    </location>
</feature>
<protein>
    <recommendedName>
        <fullName evidence="14">Isoleucine--tRNA ligase</fullName>
        <ecNumber evidence="14">6.1.1.5</ecNumber>
    </recommendedName>
    <alternativeName>
        <fullName evidence="14">Isoleucyl-tRNA synthetase</fullName>
        <shortName evidence="14">IleRS</shortName>
    </alternativeName>
</protein>
<feature type="domain" description="Methionyl/Valyl/Leucyl/Isoleucyl-tRNA synthetase anticodon-binding" evidence="17">
    <location>
        <begin position="685"/>
        <end position="840"/>
    </location>
</feature>
<keyword evidence="7 14" id="KW-0547">Nucleotide-binding</keyword>
<dbReference type="InterPro" id="IPR023585">
    <property type="entry name" value="Ile-tRNA-ligase_type1"/>
</dbReference>
<dbReference type="Pfam" id="PF08264">
    <property type="entry name" value="Anticodon_1"/>
    <property type="match status" value="1"/>
</dbReference>
<dbReference type="GO" id="GO:0004822">
    <property type="term" value="F:isoleucine-tRNA ligase activity"/>
    <property type="evidence" value="ECO:0007669"/>
    <property type="project" value="UniProtKB-UniRule"/>
</dbReference>
<dbReference type="FunFam" id="3.40.50.620:FF:000048">
    <property type="entry name" value="Isoleucine--tRNA ligase"/>
    <property type="match status" value="1"/>
</dbReference>
<dbReference type="InterPro" id="IPR014729">
    <property type="entry name" value="Rossmann-like_a/b/a_fold"/>
</dbReference>
<dbReference type="SUPFAM" id="SSF47323">
    <property type="entry name" value="Anticodon-binding domain of a subclass of class I aminoacyl-tRNA synthetases"/>
    <property type="match status" value="1"/>
</dbReference>
<dbReference type="HAMAP" id="MF_02002">
    <property type="entry name" value="Ile_tRNA_synth_type1"/>
    <property type="match status" value="1"/>
</dbReference>
<dbReference type="GO" id="GO:0005829">
    <property type="term" value="C:cytosol"/>
    <property type="evidence" value="ECO:0007669"/>
    <property type="project" value="TreeGrafter"/>
</dbReference>
<dbReference type="NCBIfam" id="TIGR00392">
    <property type="entry name" value="ileS"/>
    <property type="match status" value="1"/>
</dbReference>
<evidence type="ECO:0000259" key="15">
    <source>
        <dbReference type="Pfam" id="PF00133"/>
    </source>
</evidence>